<comment type="caution">
    <text evidence="3">The sequence shown here is derived from an EMBL/GenBank/DDBJ whole genome shotgun (WGS) entry which is preliminary data.</text>
</comment>
<dbReference type="Gene3D" id="3.30.300.30">
    <property type="match status" value="1"/>
</dbReference>
<dbReference type="InterPro" id="IPR000873">
    <property type="entry name" value="AMP-dep_synth/lig_dom"/>
</dbReference>
<evidence type="ECO:0000259" key="1">
    <source>
        <dbReference type="Pfam" id="PF00501"/>
    </source>
</evidence>
<dbReference type="GO" id="GO:0016405">
    <property type="term" value="F:CoA-ligase activity"/>
    <property type="evidence" value="ECO:0007669"/>
    <property type="project" value="TreeGrafter"/>
</dbReference>
<organism evidence="3 4">
    <name type="scientific">Cryphonectria parasitica (strain ATCC 38755 / EP155)</name>
    <dbReference type="NCBI Taxonomy" id="660469"/>
    <lineage>
        <taxon>Eukaryota</taxon>
        <taxon>Fungi</taxon>
        <taxon>Dikarya</taxon>
        <taxon>Ascomycota</taxon>
        <taxon>Pezizomycotina</taxon>
        <taxon>Sordariomycetes</taxon>
        <taxon>Sordariomycetidae</taxon>
        <taxon>Diaporthales</taxon>
        <taxon>Cryphonectriaceae</taxon>
        <taxon>Cryphonectria-Endothia species complex</taxon>
        <taxon>Cryphonectria</taxon>
    </lineage>
</organism>
<evidence type="ECO:0000259" key="2">
    <source>
        <dbReference type="Pfam" id="PF13193"/>
    </source>
</evidence>
<feature type="domain" description="AMP-dependent synthetase/ligase" evidence="1">
    <location>
        <begin position="50"/>
        <end position="410"/>
    </location>
</feature>
<dbReference type="Pfam" id="PF00501">
    <property type="entry name" value="AMP-binding"/>
    <property type="match status" value="1"/>
</dbReference>
<dbReference type="GeneID" id="63838191"/>
<dbReference type="OrthoDB" id="6509636at2759"/>
<reference evidence="3" key="1">
    <citation type="journal article" date="2020" name="Phytopathology">
        <title>Genome sequence of the chestnut blight fungus Cryphonectria parasitica EP155: A fundamental resource for an archetypical invasive plant pathogen.</title>
        <authorList>
            <person name="Crouch J.A."/>
            <person name="Dawe A."/>
            <person name="Aerts A."/>
            <person name="Barry K."/>
            <person name="Churchill A.C.L."/>
            <person name="Grimwood J."/>
            <person name="Hillman B."/>
            <person name="Milgroom M.G."/>
            <person name="Pangilinan J."/>
            <person name="Smith M."/>
            <person name="Salamov A."/>
            <person name="Schmutz J."/>
            <person name="Yadav J."/>
            <person name="Grigoriev I.V."/>
            <person name="Nuss D."/>
        </authorList>
    </citation>
    <scope>NUCLEOTIDE SEQUENCE</scope>
    <source>
        <strain evidence="3">EP155</strain>
    </source>
</reference>
<dbReference type="Proteomes" id="UP000803844">
    <property type="component" value="Unassembled WGS sequence"/>
</dbReference>
<dbReference type="Pfam" id="PF13193">
    <property type="entry name" value="AMP-binding_C"/>
    <property type="match status" value="1"/>
</dbReference>
<dbReference type="InterPro" id="IPR042099">
    <property type="entry name" value="ANL_N_sf"/>
</dbReference>
<keyword evidence="4" id="KW-1185">Reference proteome</keyword>
<dbReference type="PANTHER" id="PTHR24096:SF422">
    <property type="entry name" value="BCDNA.GH02901"/>
    <property type="match status" value="1"/>
</dbReference>
<dbReference type="RefSeq" id="XP_040780756.1">
    <property type="nucleotide sequence ID" value="XM_040921062.1"/>
</dbReference>
<protein>
    <submittedName>
        <fullName evidence="3">4-coumarate-CoA ligase 2</fullName>
    </submittedName>
</protein>
<dbReference type="SUPFAM" id="SSF56801">
    <property type="entry name" value="Acetyl-CoA synthetase-like"/>
    <property type="match status" value="1"/>
</dbReference>
<keyword evidence="3" id="KW-0436">Ligase</keyword>
<dbReference type="InterPro" id="IPR020845">
    <property type="entry name" value="AMP-binding_CS"/>
</dbReference>
<dbReference type="PROSITE" id="PS00455">
    <property type="entry name" value="AMP_BINDING"/>
    <property type="match status" value="1"/>
</dbReference>
<feature type="domain" description="AMP-binding enzyme C-terminal" evidence="2">
    <location>
        <begin position="461"/>
        <end position="539"/>
    </location>
</feature>
<sequence>MTLWRSPHPDLEIPTDVTTWEWLFETEQYIPFSTGSRGVLGTYQNAVTSESLDLAQVREQAVALSTALARDYGLQPGQTVSIFSTNTIWYAVALWATIRVGGRVNGASPAYNAEEMAHALKTANTKILFTLPSSLEVAAAAAQEAGIPRSLIFLLEGTAPGFQSQQDLIRRGSRLSTVPHYTIPRPRTNKDECGYLNFSSGTTGFPKAVMLSHHNVIAQCLQLRQLQLLPSDGRWRTLAVMPLFHITGLVRFITYPAFVNGHCYMLPAFKMDVMLEAIIRYRIEELIFVPPILIRMVRDPVVDKYLDQLRAVVKRFATGAAPMSPEVVRLLQNKFPATGFRQGYGATESTACISCHPPTHFDYKYANSGGILVANTVAKVIDLTDPRKMLGPRETGEICARGPQIAMGYLGNQEATAESFDEEGFLHTGDVGYIDEEGFIHIEDRIKEMIKVKGIQVPPAELEDLLMGHELVEDCAVLGIPDEYAGERPKAFVVLKQGVPVSETVGRRLLQYVREKKVKYKWLVEIEFTESIPKGPSGKLLRRVLKLQDKDNTRKKELFVEDETRKAKL</sequence>
<evidence type="ECO:0000313" key="3">
    <source>
        <dbReference type="EMBL" id="KAF3769795.1"/>
    </source>
</evidence>
<dbReference type="AlphaFoldDB" id="A0A9P4YB49"/>
<proteinExistence type="predicted"/>
<dbReference type="EMBL" id="MU032344">
    <property type="protein sequence ID" value="KAF3769795.1"/>
    <property type="molecule type" value="Genomic_DNA"/>
</dbReference>
<dbReference type="InterPro" id="IPR025110">
    <property type="entry name" value="AMP-bd_C"/>
</dbReference>
<accession>A0A9P4YB49</accession>
<dbReference type="PANTHER" id="PTHR24096">
    <property type="entry name" value="LONG-CHAIN-FATTY-ACID--COA LIGASE"/>
    <property type="match status" value="1"/>
</dbReference>
<name>A0A9P4YB49_CRYP1</name>
<dbReference type="InterPro" id="IPR045851">
    <property type="entry name" value="AMP-bd_C_sf"/>
</dbReference>
<evidence type="ECO:0000313" key="4">
    <source>
        <dbReference type="Proteomes" id="UP000803844"/>
    </source>
</evidence>
<dbReference type="Gene3D" id="3.40.50.12780">
    <property type="entry name" value="N-terminal domain of ligase-like"/>
    <property type="match status" value="1"/>
</dbReference>
<gene>
    <name evidence="3" type="ORF">M406DRAFT_335599</name>
</gene>